<dbReference type="PANTHER" id="PTHR37313:SF4">
    <property type="entry name" value="CONSERVED MEMBRANE PROTEIN-RELATED"/>
    <property type="match status" value="1"/>
</dbReference>
<keyword evidence="3" id="KW-1185">Reference proteome</keyword>
<dbReference type="Proteomes" id="UP001183176">
    <property type="component" value="Unassembled WGS sequence"/>
</dbReference>
<proteinExistence type="inferred from homology"/>
<evidence type="ECO:0000313" key="2">
    <source>
        <dbReference type="EMBL" id="MDT0262224.1"/>
    </source>
</evidence>
<evidence type="ECO:0000313" key="3">
    <source>
        <dbReference type="Proteomes" id="UP001183176"/>
    </source>
</evidence>
<dbReference type="RefSeq" id="WP_311423375.1">
    <property type="nucleotide sequence ID" value="NZ_JAVREH010000015.1"/>
</dbReference>
<name>A0ABU2JC24_9ACTN</name>
<organism evidence="2 3">
    <name type="scientific">Jatrophihabitans lederbergiae</name>
    <dbReference type="NCBI Taxonomy" id="3075547"/>
    <lineage>
        <taxon>Bacteria</taxon>
        <taxon>Bacillati</taxon>
        <taxon>Actinomycetota</taxon>
        <taxon>Actinomycetes</taxon>
        <taxon>Jatrophihabitantales</taxon>
        <taxon>Jatrophihabitantaceae</taxon>
        <taxon>Jatrophihabitans</taxon>
    </lineage>
</organism>
<dbReference type="Gene3D" id="3.30.70.1880">
    <property type="entry name" value="Protein of unknown function DUF881"/>
    <property type="match status" value="1"/>
</dbReference>
<gene>
    <name evidence="2" type="ORF">RM423_12560</name>
</gene>
<dbReference type="EMBL" id="JAVREH010000015">
    <property type="protein sequence ID" value="MDT0262224.1"/>
    <property type="molecule type" value="Genomic_DNA"/>
</dbReference>
<dbReference type="Pfam" id="PF05949">
    <property type="entry name" value="DUF881"/>
    <property type="match status" value="1"/>
</dbReference>
<comment type="caution">
    <text evidence="2">The sequence shown here is derived from an EMBL/GenBank/DDBJ whole genome shotgun (WGS) entry which is preliminary data.</text>
</comment>
<reference evidence="3" key="1">
    <citation type="submission" date="2023-07" db="EMBL/GenBank/DDBJ databases">
        <title>30 novel species of actinomycetes from the DSMZ collection.</title>
        <authorList>
            <person name="Nouioui I."/>
        </authorList>
    </citation>
    <scope>NUCLEOTIDE SEQUENCE [LARGE SCALE GENOMIC DNA]</scope>
    <source>
        <strain evidence="3">DSM 44399</strain>
    </source>
</reference>
<comment type="similarity">
    <text evidence="1">Belongs to the UPF0749 family.</text>
</comment>
<sequence length="264" mass="27522">MTRIPPALFTRLSARALFDRKGTNRRSGSWQLLVPVVALLAGLLAATTAHTARGTDLRSAGRSDVADLVRQAEARAGADEATVKQLQSQVAALTNKRAQSDNGISVIKSAADKLSLPAGLVAVSGPGITLTLDDAHPSQPETDPEKANAEVVHQSDMQAAVNAMWAGGAEAIVVMGQRVVATSAVRCVGSTLLLNGRVFSPPFSIGAIGPVDSMRAALDQSSGLRQYRKDASSYGLGYELNTKSKISAPAYDAPVTLSYATVGR</sequence>
<dbReference type="InterPro" id="IPR010273">
    <property type="entry name" value="DUF881"/>
</dbReference>
<protein>
    <submittedName>
        <fullName evidence="2">DUF881 domain-containing protein</fullName>
    </submittedName>
</protein>
<dbReference type="PANTHER" id="PTHR37313">
    <property type="entry name" value="UPF0749 PROTEIN RV1825"/>
    <property type="match status" value="1"/>
</dbReference>
<accession>A0ABU2JC24</accession>
<evidence type="ECO:0000256" key="1">
    <source>
        <dbReference type="ARBA" id="ARBA00009108"/>
    </source>
</evidence>